<dbReference type="SUPFAM" id="SSF100920">
    <property type="entry name" value="Heat shock protein 70kD (HSP70), peptide-binding domain"/>
    <property type="match status" value="1"/>
</dbReference>
<organism evidence="5 6">
    <name type="scientific">Crotalaria pallida</name>
    <name type="common">Smooth rattlebox</name>
    <name type="synonym">Crotalaria striata</name>
    <dbReference type="NCBI Taxonomy" id="3830"/>
    <lineage>
        <taxon>Eukaryota</taxon>
        <taxon>Viridiplantae</taxon>
        <taxon>Streptophyta</taxon>
        <taxon>Embryophyta</taxon>
        <taxon>Tracheophyta</taxon>
        <taxon>Spermatophyta</taxon>
        <taxon>Magnoliopsida</taxon>
        <taxon>eudicotyledons</taxon>
        <taxon>Gunneridae</taxon>
        <taxon>Pentapetalae</taxon>
        <taxon>rosids</taxon>
        <taxon>fabids</taxon>
        <taxon>Fabales</taxon>
        <taxon>Fabaceae</taxon>
        <taxon>Papilionoideae</taxon>
        <taxon>50 kb inversion clade</taxon>
        <taxon>genistoids sensu lato</taxon>
        <taxon>core genistoids</taxon>
        <taxon>Crotalarieae</taxon>
        <taxon>Crotalaria</taxon>
    </lineage>
</organism>
<keyword evidence="6" id="KW-1185">Reference proteome</keyword>
<evidence type="ECO:0000313" key="5">
    <source>
        <dbReference type="EMBL" id="KAK7273020.1"/>
    </source>
</evidence>
<dbReference type="Proteomes" id="UP001372338">
    <property type="component" value="Unassembled WGS sequence"/>
</dbReference>
<evidence type="ECO:0008006" key="7">
    <source>
        <dbReference type="Google" id="ProtNLM"/>
    </source>
</evidence>
<protein>
    <recommendedName>
        <fullName evidence="7">Heat shock protein 70</fullName>
    </recommendedName>
</protein>
<gene>
    <name evidence="5" type="ORF">RIF29_14066</name>
</gene>
<keyword evidence="3 4" id="KW-0067">ATP-binding</keyword>
<dbReference type="Gene3D" id="2.60.34.10">
    <property type="entry name" value="Substrate Binding Domain Of DNAk, Chain A, domain 1"/>
    <property type="match status" value="1"/>
</dbReference>
<dbReference type="NCBIfam" id="NF001413">
    <property type="entry name" value="PRK00290.1"/>
    <property type="match status" value="1"/>
</dbReference>
<dbReference type="PROSITE" id="PS00297">
    <property type="entry name" value="HSP70_1"/>
    <property type="match status" value="1"/>
</dbReference>
<dbReference type="SUPFAM" id="SSF100934">
    <property type="entry name" value="Heat shock protein 70kD (HSP70), C-terminal subdomain"/>
    <property type="match status" value="1"/>
</dbReference>
<dbReference type="PRINTS" id="PR00301">
    <property type="entry name" value="HEATSHOCK70"/>
</dbReference>
<dbReference type="GO" id="GO:0140662">
    <property type="term" value="F:ATP-dependent protein folding chaperone"/>
    <property type="evidence" value="ECO:0007669"/>
    <property type="project" value="InterPro"/>
</dbReference>
<dbReference type="PANTHER" id="PTHR19375">
    <property type="entry name" value="HEAT SHOCK PROTEIN 70KDA"/>
    <property type="match status" value="1"/>
</dbReference>
<dbReference type="CDD" id="cd10233">
    <property type="entry name" value="ASKHA_NBD_HSP70_HSPA1"/>
    <property type="match status" value="1"/>
</dbReference>
<dbReference type="InterPro" id="IPR029048">
    <property type="entry name" value="HSP70_C_sf"/>
</dbReference>
<evidence type="ECO:0000256" key="3">
    <source>
        <dbReference type="ARBA" id="ARBA00022840"/>
    </source>
</evidence>
<dbReference type="SUPFAM" id="SSF53067">
    <property type="entry name" value="Actin-like ATPase domain"/>
    <property type="match status" value="2"/>
</dbReference>
<comment type="caution">
    <text evidence="5">The sequence shown here is derived from an EMBL/GenBank/DDBJ whole genome shotgun (WGS) entry which is preliminary data.</text>
</comment>
<accession>A0AAN9FCR4</accession>
<reference evidence="5 6" key="1">
    <citation type="submission" date="2024-01" db="EMBL/GenBank/DDBJ databases">
        <title>The genomes of 5 underutilized Papilionoideae crops provide insights into root nodulation and disease resistanc.</title>
        <authorList>
            <person name="Yuan L."/>
        </authorList>
    </citation>
    <scope>NUCLEOTIDE SEQUENCE [LARGE SCALE GENOMIC DNA]</scope>
    <source>
        <strain evidence="5">ZHUSHIDOU_FW_LH</strain>
        <tissue evidence="5">Leaf</tissue>
    </source>
</reference>
<dbReference type="Gene3D" id="3.90.640.10">
    <property type="entry name" value="Actin, Chain A, domain 4"/>
    <property type="match status" value="1"/>
</dbReference>
<dbReference type="InterPro" id="IPR043129">
    <property type="entry name" value="ATPase_NBD"/>
</dbReference>
<dbReference type="InterPro" id="IPR029047">
    <property type="entry name" value="HSP70_peptide-bd_sf"/>
</dbReference>
<dbReference type="Gene3D" id="3.30.30.30">
    <property type="match status" value="1"/>
</dbReference>
<evidence type="ECO:0000256" key="1">
    <source>
        <dbReference type="ARBA" id="ARBA00007381"/>
    </source>
</evidence>
<dbReference type="EMBL" id="JAYWIO010000003">
    <property type="protein sequence ID" value="KAK7273020.1"/>
    <property type="molecule type" value="Genomic_DNA"/>
</dbReference>
<dbReference type="PROSITE" id="PS01036">
    <property type="entry name" value="HSP70_3"/>
    <property type="match status" value="1"/>
</dbReference>
<evidence type="ECO:0000256" key="2">
    <source>
        <dbReference type="ARBA" id="ARBA00022741"/>
    </source>
</evidence>
<dbReference type="FunFam" id="3.30.30.30:FF:000001">
    <property type="entry name" value="heat shock 70 kDa protein-like"/>
    <property type="match status" value="1"/>
</dbReference>
<dbReference type="Gene3D" id="1.20.1270.10">
    <property type="match status" value="1"/>
</dbReference>
<dbReference type="Pfam" id="PF00012">
    <property type="entry name" value="HSP70"/>
    <property type="match status" value="1"/>
</dbReference>
<dbReference type="InterPro" id="IPR018181">
    <property type="entry name" value="Heat_shock_70_CS"/>
</dbReference>
<dbReference type="GO" id="GO:0005524">
    <property type="term" value="F:ATP binding"/>
    <property type="evidence" value="ECO:0007669"/>
    <property type="project" value="UniProtKB-KW"/>
</dbReference>
<dbReference type="FunFam" id="2.60.34.10:FF:000012">
    <property type="entry name" value="Heat shock 70 kDa protein"/>
    <property type="match status" value="1"/>
</dbReference>
<keyword evidence="2 4" id="KW-0547">Nucleotide-binding</keyword>
<dbReference type="Gene3D" id="3.30.420.40">
    <property type="match status" value="2"/>
</dbReference>
<sequence length="678" mass="75001">MAGNGEGVALGIDLGTTYSCVAVWQHDRVEIIMNDQGNNTTPSYVAFTDIQRLFGDAAKNQAAINPANTVFDAKRLIGRKFNDPLVQSDMKLWPFKVIAGVDDKPLILVNYNGKQQLFTAEEISSMVLAKMREIAEAFLGFTVKNAVITVPAYFNDSQRQATKDAGVIAGLNVMRIINEPTAAAIAYGINKKDISPRKKNVFIFDLGGGTFDVSFLTIEKGDFKVKAISGDTHLGGEDFDNNLVNHFMWEFKRKHKKDISGNSRALRRLRTACERAKRTLSSATQTTIVIDSLLEKIDFYATITRARFEELNKDLFMKCMELVQKCLMDARMEKSGVDDVVLIGGSTRIPKVQQLLSDFFDGKPLCKSINADEAVAYGAAVHAAILNGEVNEMIQNIRLCEVTPLSLGLQEHGGIMKVIIPRNTIIPVKMEDVFTTHVDNQVNILIHVYEGERQTTTGNNLLGKFVLQIPPAPKGVPQITVCYEIDDNGILYVSATEKMIGISKQITIVNDKGRLSNEEIERMTSEALLYKAQDDKYKKKVEARNALETYAYNLRNVIDDKEISLKISPQDKQRISNAIDHALLQLFNATELAECDYIDSIRTTLASAFDPVIVKMLQQEDESASPDNNVAAFDTNNGENEPLLKKMAKYAIKVIRSPTTGGIVALASLVATIAGIKN</sequence>
<name>A0AAN9FCR4_CROPI</name>
<dbReference type="InterPro" id="IPR013126">
    <property type="entry name" value="Hsp_70_fam"/>
</dbReference>
<dbReference type="FunFam" id="3.30.420.40:FF:000026">
    <property type="entry name" value="Heat shock protein 70"/>
    <property type="match status" value="1"/>
</dbReference>
<dbReference type="FunFam" id="3.90.640.10:FF:000002">
    <property type="entry name" value="Heat shock 70 kDa"/>
    <property type="match status" value="1"/>
</dbReference>
<proteinExistence type="inferred from homology"/>
<evidence type="ECO:0000313" key="6">
    <source>
        <dbReference type="Proteomes" id="UP001372338"/>
    </source>
</evidence>
<comment type="similarity">
    <text evidence="1 4">Belongs to the heat shock protein 70 family.</text>
</comment>
<dbReference type="AlphaFoldDB" id="A0AAN9FCR4"/>
<evidence type="ECO:0000256" key="4">
    <source>
        <dbReference type="RuleBase" id="RU003322"/>
    </source>
</evidence>